<keyword evidence="7" id="KW-0460">Magnesium</keyword>
<evidence type="ECO:0000256" key="3">
    <source>
        <dbReference type="ARBA" id="ARBA00022722"/>
    </source>
</evidence>
<dbReference type="PANTHER" id="PTHR42648">
    <property type="entry name" value="TRANSPOSASE, PUTATIVE-RELATED"/>
    <property type="match status" value="1"/>
</dbReference>
<evidence type="ECO:0000313" key="17">
    <source>
        <dbReference type="Proteomes" id="UP000765509"/>
    </source>
</evidence>
<evidence type="ECO:0000256" key="13">
    <source>
        <dbReference type="ARBA" id="ARBA00048173"/>
    </source>
</evidence>
<keyword evidence="8" id="KW-0694">RNA-binding</keyword>
<evidence type="ECO:0000256" key="4">
    <source>
        <dbReference type="ARBA" id="ARBA00022723"/>
    </source>
</evidence>
<evidence type="ECO:0000256" key="5">
    <source>
        <dbReference type="ARBA" id="ARBA00022759"/>
    </source>
</evidence>
<dbReference type="GO" id="GO:0004519">
    <property type="term" value="F:endonuclease activity"/>
    <property type="evidence" value="ECO:0007669"/>
    <property type="project" value="UniProtKB-KW"/>
</dbReference>
<dbReference type="SUPFAM" id="SSF53098">
    <property type="entry name" value="Ribonuclease H-like"/>
    <property type="match status" value="1"/>
</dbReference>
<evidence type="ECO:0000256" key="8">
    <source>
        <dbReference type="ARBA" id="ARBA00022884"/>
    </source>
</evidence>
<sequence>MGPITPELLGGAKYILVVADSNISFSWVRMLKNKGDAKHELEKIISQAETALETQVKNIICNGGKEFVSNFIRDFCDSSGIQLTVTTPYTPQHNGIAKRTKRTLMDKVRTLMIESDIPKELWAELTNTAKLLRVRVSDSGKGPFEKLINRKPNLRGIRRFGC</sequence>
<keyword evidence="3" id="KW-0540">Nuclease</keyword>
<evidence type="ECO:0000256" key="9">
    <source>
        <dbReference type="ARBA" id="ARBA00022908"/>
    </source>
</evidence>
<dbReference type="EMBL" id="AVOT02001427">
    <property type="protein sequence ID" value="MBW0466897.1"/>
    <property type="molecule type" value="Genomic_DNA"/>
</dbReference>
<dbReference type="GO" id="GO:0015074">
    <property type="term" value="P:DNA integration"/>
    <property type="evidence" value="ECO:0007669"/>
    <property type="project" value="UniProtKB-KW"/>
</dbReference>
<feature type="domain" description="Integrase catalytic" evidence="15">
    <location>
        <begin position="1"/>
        <end position="151"/>
    </location>
</feature>
<proteinExistence type="predicted"/>
<keyword evidence="5" id="KW-0255">Endonuclease</keyword>
<dbReference type="GO" id="GO:0003723">
    <property type="term" value="F:RNA binding"/>
    <property type="evidence" value="ECO:0007669"/>
    <property type="project" value="UniProtKB-KW"/>
</dbReference>
<dbReference type="GO" id="GO:0003887">
    <property type="term" value="F:DNA-directed DNA polymerase activity"/>
    <property type="evidence" value="ECO:0007669"/>
    <property type="project" value="UniProtKB-KW"/>
</dbReference>
<dbReference type="GO" id="GO:0005634">
    <property type="term" value="C:nucleus"/>
    <property type="evidence" value="ECO:0007669"/>
    <property type="project" value="UniProtKB-ARBA"/>
</dbReference>
<dbReference type="GO" id="GO:0003964">
    <property type="term" value="F:RNA-directed DNA polymerase activity"/>
    <property type="evidence" value="ECO:0007669"/>
    <property type="project" value="UniProtKB-KW"/>
</dbReference>
<organism evidence="16 17">
    <name type="scientific">Austropuccinia psidii MF-1</name>
    <dbReference type="NCBI Taxonomy" id="1389203"/>
    <lineage>
        <taxon>Eukaryota</taxon>
        <taxon>Fungi</taxon>
        <taxon>Dikarya</taxon>
        <taxon>Basidiomycota</taxon>
        <taxon>Pucciniomycotina</taxon>
        <taxon>Pucciniomycetes</taxon>
        <taxon>Pucciniales</taxon>
        <taxon>Sphaerophragmiaceae</taxon>
        <taxon>Austropuccinia</taxon>
    </lineage>
</organism>
<dbReference type="Proteomes" id="UP000765509">
    <property type="component" value="Unassembled WGS sequence"/>
</dbReference>
<keyword evidence="17" id="KW-1185">Reference proteome</keyword>
<keyword evidence="2" id="KW-0548">Nucleotidyltransferase</keyword>
<evidence type="ECO:0000256" key="2">
    <source>
        <dbReference type="ARBA" id="ARBA00022695"/>
    </source>
</evidence>
<reference evidence="16" key="1">
    <citation type="submission" date="2021-03" db="EMBL/GenBank/DDBJ databases">
        <title>Draft genome sequence of rust myrtle Austropuccinia psidii MF-1, a brazilian biotype.</title>
        <authorList>
            <person name="Quecine M.C."/>
            <person name="Pachon D.M.R."/>
            <person name="Bonatelli M.L."/>
            <person name="Correr F.H."/>
            <person name="Franceschini L.M."/>
            <person name="Leite T.F."/>
            <person name="Margarido G.R.A."/>
            <person name="Almeida C.A."/>
            <person name="Ferrarezi J.A."/>
            <person name="Labate C.A."/>
        </authorList>
    </citation>
    <scope>NUCLEOTIDE SEQUENCE</scope>
    <source>
        <strain evidence="16">MF-1</strain>
    </source>
</reference>
<keyword evidence="1" id="KW-0815">Transposition</keyword>
<dbReference type="InterPro" id="IPR036397">
    <property type="entry name" value="RNaseH_sf"/>
</dbReference>
<evidence type="ECO:0000256" key="7">
    <source>
        <dbReference type="ARBA" id="ARBA00022842"/>
    </source>
</evidence>
<comment type="catalytic activity">
    <reaction evidence="13">
        <text>DNA(n) + a 2'-deoxyribonucleoside 5'-triphosphate = DNA(n+1) + diphosphate</text>
        <dbReference type="Rhea" id="RHEA:22508"/>
        <dbReference type="Rhea" id="RHEA-COMP:17339"/>
        <dbReference type="Rhea" id="RHEA-COMP:17340"/>
        <dbReference type="ChEBI" id="CHEBI:33019"/>
        <dbReference type="ChEBI" id="CHEBI:61560"/>
        <dbReference type="ChEBI" id="CHEBI:173112"/>
        <dbReference type="EC" id="2.7.7.49"/>
    </reaction>
</comment>
<evidence type="ECO:0000256" key="6">
    <source>
        <dbReference type="ARBA" id="ARBA00022801"/>
    </source>
</evidence>
<comment type="catalytic activity">
    <reaction evidence="14">
        <text>DNA(n) + a 2'-deoxyribonucleoside 5'-triphosphate = DNA(n+1) + diphosphate</text>
        <dbReference type="Rhea" id="RHEA:22508"/>
        <dbReference type="Rhea" id="RHEA-COMP:17339"/>
        <dbReference type="Rhea" id="RHEA-COMP:17340"/>
        <dbReference type="ChEBI" id="CHEBI:33019"/>
        <dbReference type="ChEBI" id="CHEBI:61560"/>
        <dbReference type="ChEBI" id="CHEBI:173112"/>
        <dbReference type="EC" id="2.7.7.7"/>
    </reaction>
</comment>
<dbReference type="OrthoDB" id="3261476at2759"/>
<evidence type="ECO:0000259" key="15">
    <source>
        <dbReference type="PROSITE" id="PS50994"/>
    </source>
</evidence>
<dbReference type="PROSITE" id="PS50994">
    <property type="entry name" value="INTEGRASE"/>
    <property type="match status" value="1"/>
</dbReference>
<comment type="caution">
    <text evidence="16">The sequence shown here is derived from an EMBL/GenBank/DDBJ whole genome shotgun (WGS) entry which is preliminary data.</text>
</comment>
<keyword evidence="11" id="KW-0239">DNA-directed DNA polymerase</keyword>
<evidence type="ECO:0000256" key="10">
    <source>
        <dbReference type="ARBA" id="ARBA00022918"/>
    </source>
</evidence>
<evidence type="ECO:0000256" key="12">
    <source>
        <dbReference type="ARBA" id="ARBA00023172"/>
    </source>
</evidence>
<evidence type="ECO:0000256" key="14">
    <source>
        <dbReference type="ARBA" id="ARBA00049244"/>
    </source>
</evidence>
<dbReference type="InterPro" id="IPR001584">
    <property type="entry name" value="Integrase_cat-core"/>
</dbReference>
<dbReference type="GO" id="GO:0006310">
    <property type="term" value="P:DNA recombination"/>
    <property type="evidence" value="ECO:0007669"/>
    <property type="project" value="UniProtKB-KW"/>
</dbReference>
<evidence type="ECO:0000256" key="1">
    <source>
        <dbReference type="ARBA" id="ARBA00022578"/>
    </source>
</evidence>
<keyword evidence="9" id="KW-0229">DNA integration</keyword>
<dbReference type="PANTHER" id="PTHR42648:SF11">
    <property type="entry name" value="TRANSPOSON TY4-P GAG-POL POLYPROTEIN"/>
    <property type="match status" value="1"/>
</dbReference>
<dbReference type="InterPro" id="IPR039537">
    <property type="entry name" value="Retrotran_Ty1/copia-like"/>
</dbReference>
<dbReference type="GO" id="GO:0016787">
    <property type="term" value="F:hydrolase activity"/>
    <property type="evidence" value="ECO:0007669"/>
    <property type="project" value="UniProtKB-KW"/>
</dbReference>
<dbReference type="InterPro" id="IPR012337">
    <property type="entry name" value="RNaseH-like_sf"/>
</dbReference>
<dbReference type="AlphaFoldDB" id="A0A9Q3BKC5"/>
<keyword evidence="10" id="KW-0695">RNA-directed DNA polymerase</keyword>
<name>A0A9Q3BKC5_9BASI</name>
<keyword evidence="12" id="KW-0233">DNA recombination</keyword>
<keyword evidence="11" id="KW-0808">Transferase</keyword>
<keyword evidence="4" id="KW-0479">Metal-binding</keyword>
<dbReference type="Gene3D" id="3.30.420.10">
    <property type="entry name" value="Ribonuclease H-like superfamily/Ribonuclease H"/>
    <property type="match status" value="1"/>
</dbReference>
<accession>A0A9Q3BKC5</accession>
<protein>
    <recommendedName>
        <fullName evidence="15">Integrase catalytic domain-containing protein</fullName>
    </recommendedName>
</protein>
<evidence type="ECO:0000313" key="16">
    <source>
        <dbReference type="EMBL" id="MBW0466897.1"/>
    </source>
</evidence>
<gene>
    <name evidence="16" type="ORF">O181_006612</name>
</gene>
<evidence type="ECO:0000256" key="11">
    <source>
        <dbReference type="ARBA" id="ARBA00022932"/>
    </source>
</evidence>
<keyword evidence="6" id="KW-0378">Hydrolase</keyword>
<dbReference type="GO" id="GO:0032196">
    <property type="term" value="P:transposition"/>
    <property type="evidence" value="ECO:0007669"/>
    <property type="project" value="UniProtKB-KW"/>
</dbReference>
<dbReference type="GO" id="GO:0046872">
    <property type="term" value="F:metal ion binding"/>
    <property type="evidence" value="ECO:0007669"/>
    <property type="project" value="UniProtKB-KW"/>
</dbReference>